<reference evidence="1 2" key="1">
    <citation type="submission" date="2018-04" db="EMBL/GenBank/DDBJ databases">
        <title>Genomic Encyclopedia of Archaeal and Bacterial Type Strains, Phase II (KMG-II): from individual species to whole genera.</title>
        <authorList>
            <person name="Goeker M."/>
        </authorList>
    </citation>
    <scope>NUCLEOTIDE SEQUENCE [LARGE SCALE GENOMIC DNA]</scope>
    <source>
        <strain evidence="1 2">DSM 45787</strain>
    </source>
</reference>
<name>A0A2T6BCV9_9BACL</name>
<sequence>MSCPRRNILPNGGFQKGLSPWKGRGVRLVANPVRKGDTSLAMKAGSLAYQNISGPFRSNCAYYLYFRVFNNRRTPRPPQLFATVAYLDKNKRLLRSTPVLVEVPSPRDPQFASYFTIVPPPPAATKYLSVIFSVRRGWILVDYVSVTAHNVG</sequence>
<evidence type="ECO:0000313" key="1">
    <source>
        <dbReference type="EMBL" id="PTX53900.1"/>
    </source>
</evidence>
<dbReference type="RefSeq" id="WP_108025513.1">
    <property type="nucleotide sequence ID" value="NZ_QBKR01000025.1"/>
</dbReference>
<keyword evidence="2" id="KW-1185">Reference proteome</keyword>
<protein>
    <submittedName>
        <fullName evidence="1">Uncharacterized protein</fullName>
    </submittedName>
</protein>
<comment type="caution">
    <text evidence="1">The sequence shown here is derived from an EMBL/GenBank/DDBJ whole genome shotgun (WGS) entry which is preliminary data.</text>
</comment>
<proteinExistence type="predicted"/>
<gene>
    <name evidence="1" type="ORF">C8P63_12518</name>
</gene>
<dbReference type="OrthoDB" id="2988614at2"/>
<dbReference type="EMBL" id="QBKR01000025">
    <property type="protein sequence ID" value="PTX53900.1"/>
    <property type="molecule type" value="Genomic_DNA"/>
</dbReference>
<evidence type="ECO:0000313" key="2">
    <source>
        <dbReference type="Proteomes" id="UP000244240"/>
    </source>
</evidence>
<dbReference type="Proteomes" id="UP000244240">
    <property type="component" value="Unassembled WGS sequence"/>
</dbReference>
<dbReference type="Gene3D" id="2.60.120.260">
    <property type="entry name" value="Galactose-binding domain-like"/>
    <property type="match status" value="1"/>
</dbReference>
<organism evidence="1 2">
    <name type="scientific">Melghirimyces profundicolus</name>
    <dbReference type="NCBI Taxonomy" id="1242148"/>
    <lineage>
        <taxon>Bacteria</taxon>
        <taxon>Bacillati</taxon>
        <taxon>Bacillota</taxon>
        <taxon>Bacilli</taxon>
        <taxon>Bacillales</taxon>
        <taxon>Thermoactinomycetaceae</taxon>
        <taxon>Melghirimyces</taxon>
    </lineage>
</organism>
<accession>A0A2T6BCV9</accession>
<dbReference type="AlphaFoldDB" id="A0A2T6BCV9"/>